<dbReference type="SUPFAM" id="SSF53383">
    <property type="entry name" value="PLP-dependent transferases"/>
    <property type="match status" value="1"/>
</dbReference>
<gene>
    <name evidence="2" type="ORF">B7463_g7348</name>
</gene>
<dbReference type="OMA" id="AANEHRI"/>
<feature type="domain" description="Aminotransferase class V" evidence="1">
    <location>
        <begin position="4"/>
        <end position="422"/>
    </location>
</feature>
<dbReference type="InterPro" id="IPR000192">
    <property type="entry name" value="Aminotrans_V_dom"/>
</dbReference>
<proteinExistence type="predicted"/>
<organism evidence="2 3">
    <name type="scientific">Scytalidium lignicola</name>
    <name type="common">Hyphomycete</name>
    <dbReference type="NCBI Taxonomy" id="5539"/>
    <lineage>
        <taxon>Eukaryota</taxon>
        <taxon>Fungi</taxon>
        <taxon>Dikarya</taxon>
        <taxon>Ascomycota</taxon>
        <taxon>Pezizomycotina</taxon>
        <taxon>Leotiomycetes</taxon>
        <taxon>Leotiomycetes incertae sedis</taxon>
        <taxon>Scytalidium</taxon>
    </lineage>
</organism>
<dbReference type="PANTHER" id="PTHR14237:SF80">
    <property type="entry name" value="MOLYBDENUM COFACTOR SULFURASE"/>
    <property type="match status" value="1"/>
</dbReference>
<dbReference type="Gene3D" id="3.40.640.10">
    <property type="entry name" value="Type I PLP-dependent aspartate aminotransferase-like (Major domain)"/>
    <property type="match status" value="1"/>
</dbReference>
<dbReference type="InterPro" id="IPR015424">
    <property type="entry name" value="PyrdxlP-dep_Trfase"/>
</dbReference>
<sequence>MLSGLYGNPHSDSAPAALSGEMIDATREKALRFFGANPEDYDLIFVANATAAIKLVIESFRDLAASDHYGSSNNFRYAYHKDAHTSLVGVRELTNNHWCFHSDEEVEAWLKGDEELDQRFTREENDKPCLFAYPGQSNMTGRRLPLGWISRLRESSLSRHRNSYSLLDAAALAMNSSLKNVFKDAEKAPDFTSLSFYKIFGFPDLGALIVRRSSSHILTWRKYFGGGTVDMVSVMDKKGWHRLKDYTLHDGLEDGTLPFHSILALDCAIDVHERLYGSMDNISRHTQFLAKRLYDGLRRRYHSNGQPLVVIHNDPGNYYDDSTTQGATVAFNLKDSNGDFIPFQDVEQSADSKEIYLRSGGLCNPGGVATYLNLRPWEFKRNWSSGYRCGSNDSPKLIAGKPAGVVRASLGPMNTVADVDMFLEFLAEMYCEKEGRLDEDIEVRPRAVEDVNSWERSTNYKELGQQTQPWQQSIATAMANNNQQNWCHENQEFHATTRVQEGGETPTTEEEKGIWKIKQVAAAA</sequence>
<dbReference type="InterPro" id="IPR015422">
    <property type="entry name" value="PyrdxlP-dep_Trfase_small"/>
</dbReference>
<dbReference type="AlphaFoldDB" id="A0A3E2H6G2"/>
<dbReference type="EMBL" id="NCSJ02000143">
    <property type="protein sequence ID" value="RFU29005.1"/>
    <property type="molecule type" value="Genomic_DNA"/>
</dbReference>
<keyword evidence="3" id="KW-1185">Reference proteome</keyword>
<evidence type="ECO:0000313" key="2">
    <source>
        <dbReference type="EMBL" id="RFU29005.1"/>
    </source>
</evidence>
<dbReference type="InterPro" id="IPR015421">
    <property type="entry name" value="PyrdxlP-dep_Trfase_major"/>
</dbReference>
<dbReference type="PANTHER" id="PTHR14237">
    <property type="entry name" value="MOLYBDOPTERIN COFACTOR SULFURASE MOSC"/>
    <property type="match status" value="1"/>
</dbReference>
<dbReference type="Proteomes" id="UP000258309">
    <property type="component" value="Unassembled WGS sequence"/>
</dbReference>
<dbReference type="Gene3D" id="3.90.1150.10">
    <property type="entry name" value="Aspartate Aminotransferase, domain 1"/>
    <property type="match status" value="1"/>
</dbReference>
<dbReference type="GO" id="GO:0008265">
    <property type="term" value="F:molybdenum cofactor sulfurtransferase activity"/>
    <property type="evidence" value="ECO:0007669"/>
    <property type="project" value="TreeGrafter"/>
</dbReference>
<accession>A0A3E2H6G2</accession>
<name>A0A3E2H6G2_SCYLI</name>
<reference evidence="2 3" key="1">
    <citation type="submission" date="2018-05" db="EMBL/GenBank/DDBJ databases">
        <title>Draft genome sequence of Scytalidium lignicola DSM 105466, a ubiquitous saprotrophic fungus.</title>
        <authorList>
            <person name="Buettner E."/>
            <person name="Gebauer A.M."/>
            <person name="Hofrichter M."/>
            <person name="Liers C."/>
            <person name="Kellner H."/>
        </authorList>
    </citation>
    <scope>NUCLEOTIDE SEQUENCE [LARGE SCALE GENOMIC DNA]</scope>
    <source>
        <strain evidence="2 3">DSM 105466</strain>
    </source>
</reference>
<evidence type="ECO:0000313" key="3">
    <source>
        <dbReference type="Proteomes" id="UP000258309"/>
    </source>
</evidence>
<feature type="non-terminal residue" evidence="2">
    <location>
        <position position="1"/>
    </location>
</feature>
<protein>
    <recommendedName>
        <fullName evidence="1">Aminotransferase class V domain-containing protein</fullName>
    </recommendedName>
</protein>
<feature type="non-terminal residue" evidence="2">
    <location>
        <position position="524"/>
    </location>
</feature>
<dbReference type="OrthoDB" id="10264306at2759"/>
<evidence type="ECO:0000259" key="1">
    <source>
        <dbReference type="Pfam" id="PF00266"/>
    </source>
</evidence>
<dbReference type="Pfam" id="PF00266">
    <property type="entry name" value="Aminotran_5"/>
    <property type="match status" value="1"/>
</dbReference>
<dbReference type="GO" id="GO:0043545">
    <property type="term" value="P:molybdopterin cofactor metabolic process"/>
    <property type="evidence" value="ECO:0007669"/>
    <property type="project" value="TreeGrafter"/>
</dbReference>
<comment type="caution">
    <text evidence="2">The sequence shown here is derived from an EMBL/GenBank/DDBJ whole genome shotgun (WGS) entry which is preliminary data.</text>
</comment>
<dbReference type="STRING" id="5539.A0A3E2H6G2"/>